<proteinExistence type="predicted"/>
<dbReference type="Proteomes" id="UP001500064">
    <property type="component" value="Unassembled WGS sequence"/>
</dbReference>
<evidence type="ECO:0000313" key="4">
    <source>
        <dbReference type="Proteomes" id="UP001500064"/>
    </source>
</evidence>
<name>A0ABP4R6E7_9ACTN</name>
<protein>
    <submittedName>
        <fullName evidence="3">VOC family protein</fullName>
    </submittedName>
</protein>
<dbReference type="InterPro" id="IPR051785">
    <property type="entry name" value="MMCE/EMCE_epimerase"/>
</dbReference>
<dbReference type="InterPro" id="IPR029068">
    <property type="entry name" value="Glyas_Bleomycin-R_OHBP_Dase"/>
</dbReference>
<dbReference type="PROSITE" id="PS51819">
    <property type="entry name" value="VOC"/>
    <property type="match status" value="1"/>
</dbReference>
<dbReference type="PANTHER" id="PTHR43048:SF5">
    <property type="entry name" value="BLR5325 PROTEIN"/>
    <property type="match status" value="1"/>
</dbReference>
<sequence>MKNTDRHSPRPGRGTVQRLDNIAMVVDDLPSAKAFFAELGLELEGEATLEGSVVDRVVGLHGVRTDIAMMRTPDGHSRLELTRYHTPSSPAGDPHAPANTLGTQRVMFAVEDMDDILDRLRPHGAELVGELVRFETSHRLCYLRGPAGIIVALAEQTG</sequence>
<evidence type="ECO:0000256" key="1">
    <source>
        <dbReference type="ARBA" id="ARBA00022723"/>
    </source>
</evidence>
<dbReference type="Pfam" id="PF00903">
    <property type="entry name" value="Glyoxalase"/>
    <property type="match status" value="1"/>
</dbReference>
<dbReference type="PANTHER" id="PTHR43048">
    <property type="entry name" value="METHYLMALONYL-COA EPIMERASE"/>
    <property type="match status" value="1"/>
</dbReference>
<comment type="caution">
    <text evidence="3">The sequence shown here is derived from an EMBL/GenBank/DDBJ whole genome shotgun (WGS) entry which is preliminary data.</text>
</comment>
<reference evidence="4" key="1">
    <citation type="journal article" date="2019" name="Int. J. Syst. Evol. Microbiol.">
        <title>The Global Catalogue of Microorganisms (GCM) 10K type strain sequencing project: providing services to taxonomists for standard genome sequencing and annotation.</title>
        <authorList>
            <consortium name="The Broad Institute Genomics Platform"/>
            <consortium name="The Broad Institute Genome Sequencing Center for Infectious Disease"/>
            <person name="Wu L."/>
            <person name="Ma J."/>
        </authorList>
    </citation>
    <scope>NUCLEOTIDE SEQUENCE [LARGE SCALE GENOMIC DNA]</scope>
    <source>
        <strain evidence="4">JCM 13929</strain>
    </source>
</reference>
<dbReference type="Gene3D" id="3.10.180.10">
    <property type="entry name" value="2,3-Dihydroxybiphenyl 1,2-Dioxygenase, domain 1"/>
    <property type="match status" value="1"/>
</dbReference>
<dbReference type="RefSeq" id="WP_428834537.1">
    <property type="nucleotide sequence ID" value="NZ_BAAAMU010000025.1"/>
</dbReference>
<dbReference type="InterPro" id="IPR037523">
    <property type="entry name" value="VOC_core"/>
</dbReference>
<keyword evidence="1" id="KW-0479">Metal-binding</keyword>
<feature type="domain" description="VOC" evidence="2">
    <location>
        <begin position="18"/>
        <end position="156"/>
    </location>
</feature>
<organism evidence="3 4">
    <name type="scientific">Nonomuraea maheshkhaliensis</name>
    <dbReference type="NCBI Taxonomy" id="419590"/>
    <lineage>
        <taxon>Bacteria</taxon>
        <taxon>Bacillati</taxon>
        <taxon>Actinomycetota</taxon>
        <taxon>Actinomycetes</taxon>
        <taxon>Streptosporangiales</taxon>
        <taxon>Streptosporangiaceae</taxon>
        <taxon>Nonomuraea</taxon>
    </lineage>
</organism>
<keyword evidence="4" id="KW-1185">Reference proteome</keyword>
<gene>
    <name evidence="3" type="ORF">GCM10009733_038840</name>
</gene>
<dbReference type="InterPro" id="IPR004360">
    <property type="entry name" value="Glyas_Fos-R_dOase_dom"/>
</dbReference>
<evidence type="ECO:0000259" key="2">
    <source>
        <dbReference type="PROSITE" id="PS51819"/>
    </source>
</evidence>
<evidence type="ECO:0000313" key="3">
    <source>
        <dbReference type="EMBL" id="GAA1637951.1"/>
    </source>
</evidence>
<dbReference type="CDD" id="cd08353">
    <property type="entry name" value="VOC_like"/>
    <property type="match status" value="1"/>
</dbReference>
<dbReference type="SUPFAM" id="SSF54593">
    <property type="entry name" value="Glyoxalase/Bleomycin resistance protein/Dihydroxybiphenyl dioxygenase"/>
    <property type="match status" value="1"/>
</dbReference>
<dbReference type="EMBL" id="BAAAMU010000025">
    <property type="protein sequence ID" value="GAA1637951.1"/>
    <property type="molecule type" value="Genomic_DNA"/>
</dbReference>
<accession>A0ABP4R6E7</accession>